<keyword evidence="1" id="KW-0812">Transmembrane</keyword>
<dbReference type="AlphaFoldDB" id="A0A1G8YE15"/>
<proteinExistence type="predicted"/>
<sequence length="206" mass="23672">MTAVSKALDWITKMAFLNILWLLFLLPGFVVFGIFPATSAMLTIIHKWLKGETDIAVFRTFWTTYKKEFFNSNKLGYLLAAAGYILYLDFVFLISAADDFFLYLTVPYLVVTAIFLLTGLYAFPIFVHYQMTSFQVIKTSFFMMLLNPVQTILMVVSTLGIGYILWTFQGLALFFSFSILALVVMMPANRAFERMKLKQQMLLAKQ</sequence>
<protein>
    <submittedName>
        <fullName evidence="2">Uncharacterized membrane protein YesL</fullName>
    </submittedName>
</protein>
<name>A0A1G8YE15_9BACI</name>
<evidence type="ECO:0000313" key="3">
    <source>
        <dbReference type="Proteomes" id="UP000198694"/>
    </source>
</evidence>
<dbReference type="RefSeq" id="WP_093212750.1">
    <property type="nucleotide sequence ID" value="NZ_FNFL01000002.1"/>
</dbReference>
<organism evidence="2 3">
    <name type="scientific">Sediminibacillus albus</name>
    <dbReference type="NCBI Taxonomy" id="407036"/>
    <lineage>
        <taxon>Bacteria</taxon>
        <taxon>Bacillati</taxon>
        <taxon>Bacillota</taxon>
        <taxon>Bacilli</taxon>
        <taxon>Bacillales</taxon>
        <taxon>Bacillaceae</taxon>
        <taxon>Sediminibacillus</taxon>
    </lineage>
</organism>
<keyword evidence="1" id="KW-0472">Membrane</keyword>
<reference evidence="2 3" key="1">
    <citation type="submission" date="2016-10" db="EMBL/GenBank/DDBJ databases">
        <authorList>
            <person name="de Groot N.N."/>
        </authorList>
    </citation>
    <scope>NUCLEOTIDE SEQUENCE [LARGE SCALE GENOMIC DNA]</scope>
    <source>
        <strain evidence="2 3">CGMCC 1.6502</strain>
    </source>
</reference>
<dbReference type="OrthoDB" id="2182676at2"/>
<gene>
    <name evidence="2" type="ORF">SAMN05216243_1557</name>
</gene>
<feature type="transmembrane region" description="Helical" evidence="1">
    <location>
        <begin position="172"/>
        <end position="192"/>
    </location>
</feature>
<dbReference type="InterPro" id="IPR006938">
    <property type="entry name" value="DUF624"/>
</dbReference>
<feature type="transmembrane region" description="Helical" evidence="1">
    <location>
        <begin position="141"/>
        <end position="166"/>
    </location>
</feature>
<dbReference type="EMBL" id="FNFL01000002">
    <property type="protein sequence ID" value="SDK00907.1"/>
    <property type="molecule type" value="Genomic_DNA"/>
</dbReference>
<dbReference type="STRING" id="407036.SAMN05216243_1557"/>
<feature type="transmembrane region" description="Helical" evidence="1">
    <location>
        <begin position="75"/>
        <end position="94"/>
    </location>
</feature>
<dbReference type="Pfam" id="PF04854">
    <property type="entry name" value="DUF624"/>
    <property type="match status" value="1"/>
</dbReference>
<evidence type="ECO:0000313" key="2">
    <source>
        <dbReference type="EMBL" id="SDK00907.1"/>
    </source>
</evidence>
<accession>A0A1G8YE15</accession>
<keyword evidence="1" id="KW-1133">Transmembrane helix</keyword>
<feature type="transmembrane region" description="Helical" evidence="1">
    <location>
        <begin position="20"/>
        <end position="45"/>
    </location>
</feature>
<dbReference type="Proteomes" id="UP000198694">
    <property type="component" value="Unassembled WGS sequence"/>
</dbReference>
<keyword evidence="3" id="KW-1185">Reference proteome</keyword>
<feature type="transmembrane region" description="Helical" evidence="1">
    <location>
        <begin position="100"/>
        <end position="129"/>
    </location>
</feature>
<evidence type="ECO:0000256" key="1">
    <source>
        <dbReference type="SAM" id="Phobius"/>
    </source>
</evidence>